<evidence type="ECO:0000313" key="1">
    <source>
        <dbReference type="EMBL" id="KKW36862.1"/>
    </source>
</evidence>
<proteinExistence type="predicted"/>
<protein>
    <submittedName>
        <fullName evidence="1">Uncharacterized protein</fullName>
    </submittedName>
</protein>
<sequence>MDTKKKRLLIAGTLLLLVFLLIFFWPKKTTTEPVLEERPASAPAPTPEPSLVAPLLIREEPTPTQASAEAVARTFAERFSSFSAESRFANIRDLYPLMTSSFRAQQEAVIASSTLSETYYGVTSKLVSLTSFSFSESATTMEAVLQRTESRESAINTATKYETLRMDLVFQNGTWLVRGAEWAK</sequence>
<accession>A0A0G2A7H0</accession>
<organism evidence="1 2">
    <name type="scientific">Candidatus Giovannonibacteria bacterium GW2011_GWA2_53_7</name>
    <dbReference type="NCBI Taxonomy" id="1618650"/>
    <lineage>
        <taxon>Bacteria</taxon>
        <taxon>Candidatus Giovannoniibacteriota</taxon>
    </lineage>
</organism>
<reference evidence="1 2" key="1">
    <citation type="journal article" date="2015" name="Nature">
        <title>rRNA introns, odd ribosomes, and small enigmatic genomes across a large radiation of phyla.</title>
        <authorList>
            <person name="Brown C.T."/>
            <person name="Hug L.A."/>
            <person name="Thomas B.C."/>
            <person name="Sharon I."/>
            <person name="Castelle C.J."/>
            <person name="Singh A."/>
            <person name="Wilkins M.J."/>
            <person name="Williams K.H."/>
            <person name="Banfield J.F."/>
        </authorList>
    </citation>
    <scope>NUCLEOTIDE SEQUENCE [LARGE SCALE GENOMIC DNA]</scope>
</reference>
<comment type="caution">
    <text evidence="1">The sequence shown here is derived from an EMBL/GenBank/DDBJ whole genome shotgun (WGS) entry which is preliminary data.</text>
</comment>
<gene>
    <name evidence="1" type="ORF">UY81_C0011G0017</name>
</gene>
<dbReference type="Proteomes" id="UP000034290">
    <property type="component" value="Unassembled WGS sequence"/>
</dbReference>
<dbReference type="EMBL" id="LCRM01000011">
    <property type="protein sequence ID" value="KKW36862.1"/>
    <property type="molecule type" value="Genomic_DNA"/>
</dbReference>
<dbReference type="AlphaFoldDB" id="A0A0G2A7H0"/>
<evidence type="ECO:0000313" key="2">
    <source>
        <dbReference type="Proteomes" id="UP000034290"/>
    </source>
</evidence>
<name>A0A0G2A7H0_9BACT</name>